<reference evidence="2 3" key="1">
    <citation type="journal article" date="2016" name="Nat. Commun.">
        <title>Thousands of microbial genomes shed light on interconnected biogeochemical processes in an aquifer system.</title>
        <authorList>
            <person name="Anantharaman K."/>
            <person name="Brown C.T."/>
            <person name="Hug L.A."/>
            <person name="Sharon I."/>
            <person name="Castelle C.J."/>
            <person name="Probst A.J."/>
            <person name="Thomas B.C."/>
            <person name="Singh A."/>
            <person name="Wilkins M.J."/>
            <person name="Karaoz U."/>
            <person name="Brodie E.L."/>
            <person name="Williams K.H."/>
            <person name="Hubbard S.S."/>
            <person name="Banfield J.F."/>
        </authorList>
    </citation>
    <scope>NUCLEOTIDE SEQUENCE [LARGE SCALE GENOMIC DNA]</scope>
</reference>
<dbReference type="EMBL" id="MFNE01000023">
    <property type="protein sequence ID" value="OGG95445.1"/>
    <property type="molecule type" value="Genomic_DNA"/>
</dbReference>
<feature type="transmembrane region" description="Helical" evidence="1">
    <location>
        <begin position="33"/>
        <end position="51"/>
    </location>
</feature>
<keyword evidence="1" id="KW-0472">Membrane</keyword>
<organism evidence="2 3">
    <name type="scientific">Candidatus Lambdaproteobacteria bacterium RIFOXYD2_FULL_50_16</name>
    <dbReference type="NCBI Taxonomy" id="1817772"/>
    <lineage>
        <taxon>Bacteria</taxon>
        <taxon>Pseudomonadati</taxon>
        <taxon>Pseudomonadota</taxon>
        <taxon>Candidatus Lambdaproteobacteria</taxon>
    </lineage>
</organism>
<proteinExistence type="predicted"/>
<gene>
    <name evidence="2" type="ORF">A2527_04885</name>
</gene>
<feature type="transmembrane region" description="Helical" evidence="1">
    <location>
        <begin position="58"/>
        <end position="77"/>
    </location>
</feature>
<name>A0A1F6GBF8_9PROT</name>
<accession>A0A1F6GBF8</accession>
<feature type="transmembrane region" description="Helical" evidence="1">
    <location>
        <begin position="118"/>
        <end position="137"/>
    </location>
</feature>
<evidence type="ECO:0000313" key="3">
    <source>
        <dbReference type="Proteomes" id="UP000178449"/>
    </source>
</evidence>
<dbReference type="STRING" id="1817772.A2527_04885"/>
<feature type="transmembrane region" description="Helical" evidence="1">
    <location>
        <begin position="89"/>
        <end position="111"/>
    </location>
</feature>
<protein>
    <submittedName>
        <fullName evidence="2">Uncharacterized protein</fullName>
    </submittedName>
</protein>
<evidence type="ECO:0000313" key="2">
    <source>
        <dbReference type="EMBL" id="OGG95445.1"/>
    </source>
</evidence>
<dbReference type="Proteomes" id="UP000178449">
    <property type="component" value="Unassembled WGS sequence"/>
</dbReference>
<keyword evidence="1" id="KW-1133">Transmembrane helix</keyword>
<sequence length="191" mass="20354">MKKYRLLVVLGLIALISLPPLDPYFDQFMSAQLLGQVPLLIGLGALLSIGFKGYKLQTSMALAWVVLSFGGVLFWMVPRSLDLAVDSNLIDGLMHLTLVVCGIGLGLSLPAIGPIGQIAAGIYAVAMWSSMGLILRFSQAQICARFTLDQQQSAGLAMLWAGSGLLLVHLLVSITLLVRTGPRTPAKPTHG</sequence>
<feature type="transmembrane region" description="Helical" evidence="1">
    <location>
        <begin position="157"/>
        <end position="178"/>
    </location>
</feature>
<evidence type="ECO:0000256" key="1">
    <source>
        <dbReference type="SAM" id="Phobius"/>
    </source>
</evidence>
<keyword evidence="1" id="KW-0812">Transmembrane</keyword>
<dbReference type="AlphaFoldDB" id="A0A1F6GBF8"/>
<comment type="caution">
    <text evidence="2">The sequence shown here is derived from an EMBL/GenBank/DDBJ whole genome shotgun (WGS) entry which is preliminary data.</text>
</comment>